<reference evidence="1 2" key="1">
    <citation type="submission" date="2016-11" db="EMBL/GenBank/DDBJ databases">
        <authorList>
            <person name="Jaros S."/>
            <person name="Januszkiewicz K."/>
            <person name="Wedrychowicz H."/>
        </authorList>
    </citation>
    <scope>NUCLEOTIDE SEQUENCE [LARGE SCALE GENOMIC DNA]</scope>
    <source>
        <strain evidence="1 2">DSM 27406</strain>
    </source>
</reference>
<dbReference type="EMBL" id="FRBL01000008">
    <property type="protein sequence ID" value="SHM43427.1"/>
    <property type="molecule type" value="Genomic_DNA"/>
</dbReference>
<name>A0A1M7ISW1_9BACT</name>
<evidence type="ECO:0000313" key="1">
    <source>
        <dbReference type="EMBL" id="SHM43427.1"/>
    </source>
</evidence>
<proteinExistence type="predicted"/>
<keyword evidence="2" id="KW-1185">Reference proteome</keyword>
<sequence>MQAFHLKIMLQLLTILLLHNLTYGQQSEKVFRSYLNECNLTFVSPKNYMDRDTQGSFAYSKKASLSYFFKTLQHKRKQIVIGIALIPIRQPKYDTTIMKSAFRKHDFDANQSFYNLLTYQSDSLYSSMRLSSAQRQAINATDAYIYQLNQTELFMNQYSKCLVLAIHRKNIGDAHICYFYNPESEMQVRKEMNRNIRMMQFKPDSEFNPILMK</sequence>
<evidence type="ECO:0000313" key="2">
    <source>
        <dbReference type="Proteomes" id="UP000184420"/>
    </source>
</evidence>
<dbReference type="Proteomes" id="UP000184420">
    <property type="component" value="Unassembled WGS sequence"/>
</dbReference>
<gene>
    <name evidence="1" type="ORF">SAMN05444266_10871</name>
</gene>
<protein>
    <submittedName>
        <fullName evidence="1">Uncharacterized protein</fullName>
    </submittedName>
</protein>
<organism evidence="1 2">
    <name type="scientific">Chitinophaga jiangningensis</name>
    <dbReference type="NCBI Taxonomy" id="1419482"/>
    <lineage>
        <taxon>Bacteria</taxon>
        <taxon>Pseudomonadati</taxon>
        <taxon>Bacteroidota</taxon>
        <taxon>Chitinophagia</taxon>
        <taxon>Chitinophagales</taxon>
        <taxon>Chitinophagaceae</taxon>
        <taxon>Chitinophaga</taxon>
    </lineage>
</organism>
<accession>A0A1M7ISW1</accession>
<dbReference type="AlphaFoldDB" id="A0A1M7ISW1"/>
<dbReference type="STRING" id="1419482.SAMN05444266_10871"/>